<dbReference type="InterPro" id="IPR050312">
    <property type="entry name" value="IolE/XylAMocC-like"/>
</dbReference>
<dbReference type="Gene3D" id="3.20.20.150">
    <property type="entry name" value="Divalent-metal-dependent TIM barrel enzymes"/>
    <property type="match status" value="1"/>
</dbReference>
<dbReference type="PANTHER" id="PTHR12110">
    <property type="entry name" value="HYDROXYPYRUVATE ISOMERASE"/>
    <property type="match status" value="1"/>
</dbReference>
<sequence>MDRLSLNQITTKNWTLPEAVAGCAEAGVGWIGLWRDKVAEVGVDRAAALLKEYGVKVSSLCRGGFFTGVTPEGATVDGIAQTKEAIEEAAKLGTDVLVLVVGGVAGNDLPGSRQRVADAVGELAPFAREHGVKLGLEPLHPMQCVDRSVLSTVDQAMDIAEEHPADSVGVVVDEFAVWWDPRIEAAIARANGRILGFHVCDQLVPLTDTLLGRALPGEGPIDHRGLRACVEAAGYTGPIEVEVFNAELWKRAGAEVLADVVTSYREHVA</sequence>
<dbReference type="EMBL" id="FMZE01000002">
    <property type="protein sequence ID" value="SDC57208.1"/>
    <property type="molecule type" value="Genomic_DNA"/>
</dbReference>
<gene>
    <name evidence="1" type="ORF">SAMN05421630_102627</name>
</gene>
<keyword evidence="1" id="KW-0413">Isomerase</keyword>
<accession>A0A222VM28</accession>
<dbReference type="SUPFAM" id="SSF51658">
    <property type="entry name" value="Xylose isomerase-like"/>
    <property type="match status" value="1"/>
</dbReference>
<dbReference type="GO" id="GO:0016853">
    <property type="term" value="F:isomerase activity"/>
    <property type="evidence" value="ECO:0007669"/>
    <property type="project" value="UniProtKB-KW"/>
</dbReference>
<dbReference type="Pfam" id="PF01261">
    <property type="entry name" value="AP_endonuc_2"/>
    <property type="match status" value="1"/>
</dbReference>
<dbReference type="PANTHER" id="PTHR12110:SF52">
    <property type="entry name" value="XYLOSE ISOMERASE"/>
    <property type="match status" value="1"/>
</dbReference>
<dbReference type="OrthoDB" id="9787068at2"/>
<dbReference type="InterPro" id="IPR013022">
    <property type="entry name" value="Xyl_isomerase-like_TIM-brl"/>
</dbReference>
<dbReference type="KEGG" id="pmad:BAY61_08080"/>
<dbReference type="RefSeq" id="WP_091800599.1">
    <property type="nucleotide sequence ID" value="NZ_CP016353.1"/>
</dbReference>
<name>A0A222VM28_9PSEU</name>
<reference evidence="1 2" key="1">
    <citation type="submission" date="2016-10" db="EMBL/GenBank/DDBJ databases">
        <authorList>
            <person name="de Groot N.N."/>
        </authorList>
    </citation>
    <scope>NUCLEOTIDE SEQUENCE [LARGE SCALE GENOMIC DNA]</scope>
    <source>
        <strain evidence="1 2">CGMCC 4.5506</strain>
    </source>
</reference>
<dbReference type="AlphaFoldDB" id="A0A222VM28"/>
<dbReference type="Proteomes" id="UP000199494">
    <property type="component" value="Unassembled WGS sequence"/>
</dbReference>
<protein>
    <submittedName>
        <fullName evidence="1">Sugar phosphate isomerase/epimerase</fullName>
    </submittedName>
</protein>
<proteinExistence type="predicted"/>
<evidence type="ECO:0000313" key="2">
    <source>
        <dbReference type="Proteomes" id="UP000199494"/>
    </source>
</evidence>
<organism evidence="1 2">
    <name type="scientific">Prauserella marina</name>
    <dbReference type="NCBI Taxonomy" id="530584"/>
    <lineage>
        <taxon>Bacteria</taxon>
        <taxon>Bacillati</taxon>
        <taxon>Actinomycetota</taxon>
        <taxon>Actinomycetes</taxon>
        <taxon>Pseudonocardiales</taxon>
        <taxon>Pseudonocardiaceae</taxon>
        <taxon>Prauserella</taxon>
    </lineage>
</organism>
<dbReference type="InterPro" id="IPR036237">
    <property type="entry name" value="Xyl_isomerase-like_sf"/>
</dbReference>
<dbReference type="STRING" id="530584.SAMN05421630_102627"/>
<evidence type="ECO:0000313" key="1">
    <source>
        <dbReference type="EMBL" id="SDC57208.1"/>
    </source>
</evidence>
<keyword evidence="2" id="KW-1185">Reference proteome</keyword>